<reference evidence="2" key="1">
    <citation type="submission" date="2013-01" db="EMBL/GenBank/DDBJ databases">
        <title>Draft Genome Sequence of a Mulberry Tree, Morus notabilis C.K. Schneid.</title>
        <authorList>
            <person name="He N."/>
            <person name="Zhao S."/>
        </authorList>
    </citation>
    <scope>NUCLEOTIDE SEQUENCE</scope>
</reference>
<evidence type="ECO:0000313" key="2">
    <source>
        <dbReference type="Proteomes" id="UP000030645"/>
    </source>
</evidence>
<accession>W9RJ37</accession>
<gene>
    <name evidence="1" type="ORF">L484_003962</name>
</gene>
<dbReference type="EMBL" id="KE345090">
    <property type="protein sequence ID" value="EXB93690.1"/>
    <property type="molecule type" value="Genomic_DNA"/>
</dbReference>
<name>W9RJ37_9ROSA</name>
<sequence length="108" mass="11921">MGKFNTRRPAAPKLPNAFYYATGTFSVARQCRDESAYFAKHNGSSLTAARTPYLTKGPMQFSIVFSQSRVFPLKRFCPLSFAFVRGTTPAPSSVRAGFTRRGCLAVAR</sequence>
<dbReference type="Proteomes" id="UP000030645">
    <property type="component" value="Unassembled WGS sequence"/>
</dbReference>
<protein>
    <submittedName>
        <fullName evidence="1">Uncharacterized protein</fullName>
    </submittedName>
</protein>
<organism evidence="1 2">
    <name type="scientific">Morus notabilis</name>
    <dbReference type="NCBI Taxonomy" id="981085"/>
    <lineage>
        <taxon>Eukaryota</taxon>
        <taxon>Viridiplantae</taxon>
        <taxon>Streptophyta</taxon>
        <taxon>Embryophyta</taxon>
        <taxon>Tracheophyta</taxon>
        <taxon>Spermatophyta</taxon>
        <taxon>Magnoliopsida</taxon>
        <taxon>eudicotyledons</taxon>
        <taxon>Gunneridae</taxon>
        <taxon>Pentapetalae</taxon>
        <taxon>rosids</taxon>
        <taxon>fabids</taxon>
        <taxon>Rosales</taxon>
        <taxon>Moraceae</taxon>
        <taxon>Moreae</taxon>
        <taxon>Morus</taxon>
    </lineage>
</organism>
<keyword evidence="2" id="KW-1185">Reference proteome</keyword>
<dbReference type="AlphaFoldDB" id="W9RJ37"/>
<evidence type="ECO:0000313" key="1">
    <source>
        <dbReference type="EMBL" id="EXB93690.1"/>
    </source>
</evidence>
<proteinExistence type="predicted"/>